<keyword evidence="7" id="KW-0315">Glutamine amidotransferase</keyword>
<evidence type="ECO:0000256" key="7">
    <source>
        <dbReference type="ARBA" id="ARBA00022962"/>
    </source>
</evidence>
<evidence type="ECO:0000256" key="8">
    <source>
        <dbReference type="ARBA" id="ARBA00048741"/>
    </source>
</evidence>
<name>A0ABQ5NSA9_9ACTN</name>
<dbReference type="PANTHER" id="PTHR43284">
    <property type="entry name" value="ASPARAGINE SYNTHETASE (GLUTAMINE-HYDROLYZING)"/>
    <property type="match status" value="1"/>
</dbReference>
<evidence type="ECO:0000256" key="5">
    <source>
        <dbReference type="ARBA" id="ARBA00022840"/>
    </source>
</evidence>
<keyword evidence="6" id="KW-0028">Amino-acid biosynthesis</keyword>
<dbReference type="InterPro" id="IPR017932">
    <property type="entry name" value="GATase_2_dom"/>
</dbReference>
<comment type="pathway">
    <text evidence="1">Amino-acid biosynthesis; L-asparagine biosynthesis; L-asparagine from L-aspartate (L-Gln route): step 1/1.</text>
</comment>
<dbReference type="EMBL" id="BSBI01000001">
    <property type="protein sequence ID" value="GLF93039.1"/>
    <property type="molecule type" value="Genomic_DNA"/>
</dbReference>
<gene>
    <name evidence="10" type="primary">asnB</name>
    <name evidence="10" type="ORF">SYYSPA8_02100</name>
</gene>
<feature type="domain" description="Glutamine amidotransferase type-2" evidence="9">
    <location>
        <begin position="2"/>
        <end position="218"/>
    </location>
</feature>
<dbReference type="Gene3D" id="3.40.50.620">
    <property type="entry name" value="HUPs"/>
    <property type="match status" value="1"/>
</dbReference>
<dbReference type="PROSITE" id="PS51278">
    <property type="entry name" value="GATASE_TYPE_2"/>
    <property type="match status" value="1"/>
</dbReference>
<dbReference type="Pfam" id="PF13537">
    <property type="entry name" value="GATase_7"/>
    <property type="match status" value="1"/>
</dbReference>
<dbReference type="SUPFAM" id="SSF52402">
    <property type="entry name" value="Adenine nucleotide alpha hydrolases-like"/>
    <property type="match status" value="1"/>
</dbReference>
<dbReference type="InterPro" id="IPR006426">
    <property type="entry name" value="Asn_synth_AEB"/>
</dbReference>
<dbReference type="CDD" id="cd00712">
    <property type="entry name" value="AsnB"/>
    <property type="match status" value="1"/>
</dbReference>
<dbReference type="Gene3D" id="3.60.20.10">
    <property type="entry name" value="Glutamine Phosphoribosylpyrophosphate, subunit 1, domain 1"/>
    <property type="match status" value="1"/>
</dbReference>
<dbReference type="PIRSF" id="PIRSF001589">
    <property type="entry name" value="Asn_synthetase_glu-h"/>
    <property type="match status" value="1"/>
</dbReference>
<dbReference type="InterPro" id="IPR014729">
    <property type="entry name" value="Rossmann-like_a/b/a_fold"/>
</dbReference>
<comment type="catalytic activity">
    <reaction evidence="8">
        <text>L-aspartate + L-glutamine + ATP + H2O = L-asparagine + L-glutamate + AMP + diphosphate + H(+)</text>
        <dbReference type="Rhea" id="RHEA:12228"/>
        <dbReference type="ChEBI" id="CHEBI:15377"/>
        <dbReference type="ChEBI" id="CHEBI:15378"/>
        <dbReference type="ChEBI" id="CHEBI:29985"/>
        <dbReference type="ChEBI" id="CHEBI:29991"/>
        <dbReference type="ChEBI" id="CHEBI:30616"/>
        <dbReference type="ChEBI" id="CHEBI:33019"/>
        <dbReference type="ChEBI" id="CHEBI:58048"/>
        <dbReference type="ChEBI" id="CHEBI:58359"/>
        <dbReference type="ChEBI" id="CHEBI:456215"/>
        <dbReference type="EC" id="6.3.5.4"/>
    </reaction>
</comment>
<comment type="caution">
    <text evidence="10">The sequence shown here is derived from an EMBL/GenBank/DDBJ whole genome shotgun (WGS) entry which is preliminary data.</text>
</comment>
<comment type="similarity">
    <text evidence="2">Belongs to the asparagine synthetase family.</text>
</comment>
<dbReference type="CDD" id="cd01991">
    <property type="entry name" value="Asn_synthase_B_C"/>
    <property type="match status" value="1"/>
</dbReference>
<evidence type="ECO:0000256" key="6">
    <source>
        <dbReference type="ARBA" id="ARBA00022888"/>
    </source>
</evidence>
<keyword evidence="5" id="KW-0067">ATP-binding</keyword>
<dbReference type="RefSeq" id="WP_323445147.1">
    <property type="nucleotide sequence ID" value="NZ_BSBI01000001.1"/>
</dbReference>
<evidence type="ECO:0000313" key="11">
    <source>
        <dbReference type="Proteomes" id="UP001291653"/>
    </source>
</evidence>
<evidence type="ECO:0000313" key="10">
    <source>
        <dbReference type="EMBL" id="GLF93039.1"/>
    </source>
</evidence>
<dbReference type="PANTHER" id="PTHR43284:SF1">
    <property type="entry name" value="ASPARAGINE SYNTHETASE"/>
    <property type="match status" value="1"/>
</dbReference>
<proteinExistence type="inferred from homology"/>
<protein>
    <recommendedName>
        <fullName evidence="3">asparagine synthase (glutamine-hydrolyzing)</fullName>
        <ecNumber evidence="3">6.3.5.4</ecNumber>
    </recommendedName>
</protein>
<sequence>MCGVTGWTDWEPDGRHGEATLRAMTETLACRGPDDSGVWLSRTAALGHRRLAVIAPDGGAQPMTDTGAAAAPGLVLSYNGELYNHPELRRELASLGHAFRTRSDTEVVLRAHLQWGADAPRRFNGIFAYALWDERRQELLLVRDHLGVKPLFWHPHPTGVLFGSEPKAVLAHPRFRAELDAEGIAELFALPAAPTPGHGLFRGLHEVLPGRIVTVTRSATRTTRYWAPEPRPHTDDAATTLRTVRELLADTVERQLVADVPLCSLLSGGVDSSAVTALAAAARERAGQSKITSFSVDFPGSEDRSPDAWRTGADAPFVRAASEHIGTLHTSVVIPDDDLLDARNAVLRARDRPGWGEMDASLHLLFREVRRRSTVALSGEAADEIFGGYPYFHDPKALAAGTFPWLHGRTTPAALLRPEVAAEVRPEEYTAEQYRRAIADTPRLAGESGRERRLREVFHLALTRWLPPLLERVDRVSMSVGLEVRVPFCDHRLVEYAAGVPWALKTPGGRPKGLLRDAVRDLLPPEVADRPKSGYPSTPAVRYTEVLAARARDLLADAQAPVFDLVDRERVRRALAEGRALPGPRTAPNPVGGLDHLVQIDEWLRAYRVGLR</sequence>
<accession>A0ABQ5NSA9</accession>
<keyword evidence="11" id="KW-1185">Reference proteome</keyword>
<evidence type="ECO:0000256" key="4">
    <source>
        <dbReference type="ARBA" id="ARBA00022741"/>
    </source>
</evidence>
<keyword evidence="4" id="KW-0547">Nucleotide-binding</keyword>
<reference evidence="10 11" key="1">
    <citation type="submission" date="2022-10" db="EMBL/GenBank/DDBJ databases">
        <title>Draft genome sequence of Streptomyces sp. YSPA8.</title>
        <authorList>
            <person name="Moriuchi R."/>
            <person name="Dohra H."/>
            <person name="Yamamura H."/>
            <person name="Kodani S."/>
        </authorList>
    </citation>
    <scope>NUCLEOTIDE SEQUENCE [LARGE SCALE GENOMIC DNA]</scope>
    <source>
        <strain evidence="10 11">YSPA8</strain>
    </source>
</reference>
<dbReference type="SUPFAM" id="SSF56235">
    <property type="entry name" value="N-terminal nucleophile aminohydrolases (Ntn hydrolases)"/>
    <property type="match status" value="1"/>
</dbReference>
<dbReference type="Pfam" id="PF00733">
    <property type="entry name" value="Asn_synthase"/>
    <property type="match status" value="1"/>
</dbReference>
<evidence type="ECO:0000256" key="3">
    <source>
        <dbReference type="ARBA" id="ARBA00012737"/>
    </source>
</evidence>
<dbReference type="Proteomes" id="UP001291653">
    <property type="component" value="Unassembled WGS sequence"/>
</dbReference>
<dbReference type="InterPro" id="IPR029055">
    <property type="entry name" value="Ntn_hydrolases_N"/>
</dbReference>
<evidence type="ECO:0000259" key="9">
    <source>
        <dbReference type="PROSITE" id="PS51278"/>
    </source>
</evidence>
<evidence type="ECO:0000256" key="2">
    <source>
        <dbReference type="ARBA" id="ARBA00005752"/>
    </source>
</evidence>
<dbReference type="EC" id="6.3.5.4" evidence="3"/>
<evidence type="ECO:0000256" key="1">
    <source>
        <dbReference type="ARBA" id="ARBA00005187"/>
    </source>
</evidence>
<dbReference type="InterPro" id="IPR033738">
    <property type="entry name" value="AsnB_N"/>
</dbReference>
<dbReference type="NCBIfam" id="TIGR01536">
    <property type="entry name" value="asn_synth_AEB"/>
    <property type="match status" value="1"/>
</dbReference>
<dbReference type="InterPro" id="IPR051786">
    <property type="entry name" value="ASN_synthetase/amidase"/>
</dbReference>
<organism evidence="10 11">
    <name type="scientific">Streptomyces yaizuensis</name>
    <dbReference type="NCBI Taxonomy" id="2989713"/>
    <lineage>
        <taxon>Bacteria</taxon>
        <taxon>Bacillati</taxon>
        <taxon>Actinomycetota</taxon>
        <taxon>Actinomycetes</taxon>
        <taxon>Kitasatosporales</taxon>
        <taxon>Streptomycetaceae</taxon>
        <taxon>Streptomyces</taxon>
    </lineage>
</organism>
<keyword evidence="6" id="KW-0061">Asparagine biosynthesis</keyword>
<dbReference type="InterPro" id="IPR001962">
    <property type="entry name" value="Asn_synthase"/>
</dbReference>